<proteinExistence type="inferred from homology"/>
<keyword evidence="3 6" id="KW-1133">Transmembrane helix</keyword>
<dbReference type="PATRIC" id="fig|1081904.3.peg.1957"/>
<reference evidence="7 8" key="1">
    <citation type="submission" date="2013-08" db="EMBL/GenBank/DDBJ databases">
        <authorList>
            <person name="Durkin A.S."/>
            <person name="Haft D.R."/>
            <person name="McCorrison J."/>
            <person name="Torralba M."/>
            <person name="Gillis M."/>
            <person name="Haft D.H."/>
            <person name="Methe B."/>
            <person name="Sutton G."/>
            <person name="Nelson K.E."/>
        </authorList>
    </citation>
    <scope>NUCLEOTIDE SEQUENCE [LARGE SCALE GENOMIC DNA]</scope>
    <source>
        <strain evidence="7 8">F0068</strain>
    </source>
</reference>
<evidence type="ECO:0000256" key="1">
    <source>
        <dbReference type="ARBA" id="ARBA00004141"/>
    </source>
</evidence>
<evidence type="ECO:0000256" key="2">
    <source>
        <dbReference type="ARBA" id="ARBA00022692"/>
    </source>
</evidence>
<dbReference type="Pfam" id="PF00230">
    <property type="entry name" value="MIP"/>
    <property type="match status" value="1"/>
</dbReference>
<comment type="similarity">
    <text evidence="5">Belongs to the MIP/aquaporin (TC 1.A.8) family.</text>
</comment>
<dbReference type="Proteomes" id="UP000016600">
    <property type="component" value="Unassembled WGS sequence"/>
</dbReference>
<keyword evidence="5" id="KW-0813">Transport</keyword>
<name>U2L3I2_9BACT</name>
<dbReference type="InterPro" id="IPR000425">
    <property type="entry name" value="MIP"/>
</dbReference>
<feature type="transmembrane region" description="Helical" evidence="6">
    <location>
        <begin position="5"/>
        <end position="25"/>
    </location>
</feature>
<dbReference type="PRINTS" id="PR00783">
    <property type="entry name" value="MINTRINSICP"/>
</dbReference>
<dbReference type="SUPFAM" id="SSF81338">
    <property type="entry name" value="Aquaporin-like"/>
    <property type="match status" value="1"/>
</dbReference>
<comment type="subcellular location">
    <subcellularLocation>
        <location evidence="1">Membrane</location>
        <topology evidence="1">Multi-pass membrane protein</topology>
    </subcellularLocation>
</comment>
<dbReference type="PROSITE" id="PS51257">
    <property type="entry name" value="PROKAR_LIPOPROTEIN"/>
    <property type="match status" value="1"/>
</dbReference>
<protein>
    <submittedName>
        <fullName evidence="7">Transporter, major intrinsic protein (MIP) domain protein</fullName>
    </submittedName>
</protein>
<evidence type="ECO:0000313" key="8">
    <source>
        <dbReference type="Proteomes" id="UP000016600"/>
    </source>
</evidence>
<evidence type="ECO:0000313" key="7">
    <source>
        <dbReference type="EMBL" id="ERJ99067.1"/>
    </source>
</evidence>
<keyword evidence="4 6" id="KW-0472">Membrane</keyword>
<dbReference type="GO" id="GO:0015267">
    <property type="term" value="F:channel activity"/>
    <property type="evidence" value="ECO:0007669"/>
    <property type="project" value="InterPro"/>
</dbReference>
<evidence type="ECO:0000256" key="5">
    <source>
        <dbReference type="RuleBase" id="RU000477"/>
    </source>
</evidence>
<keyword evidence="8" id="KW-1185">Reference proteome</keyword>
<evidence type="ECO:0000256" key="3">
    <source>
        <dbReference type="ARBA" id="ARBA00022989"/>
    </source>
</evidence>
<keyword evidence="2 5" id="KW-0812">Transmembrane</keyword>
<dbReference type="InterPro" id="IPR023271">
    <property type="entry name" value="Aquaporin-like"/>
</dbReference>
<dbReference type="Gene3D" id="1.20.1080.10">
    <property type="entry name" value="Glycerol uptake facilitator protein"/>
    <property type="match status" value="1"/>
</dbReference>
<comment type="caution">
    <text evidence="7">The sequence shown here is derived from an EMBL/GenBank/DDBJ whole genome shotgun (WGS) entry which is preliminary data.</text>
</comment>
<gene>
    <name evidence="7" type="ORF">HMPREF1218_1180</name>
</gene>
<dbReference type="AlphaFoldDB" id="U2L3I2"/>
<organism evidence="7 8">
    <name type="scientific">Hoylesella pleuritidis F0068</name>
    <dbReference type="NCBI Taxonomy" id="1081904"/>
    <lineage>
        <taxon>Bacteria</taxon>
        <taxon>Pseudomonadati</taxon>
        <taxon>Bacteroidota</taxon>
        <taxon>Bacteroidia</taxon>
        <taxon>Bacteroidales</taxon>
        <taxon>Prevotellaceae</taxon>
        <taxon>Hoylesella</taxon>
    </lineage>
</organism>
<evidence type="ECO:0000256" key="6">
    <source>
        <dbReference type="SAM" id="Phobius"/>
    </source>
</evidence>
<sequence>MNKYLAEIVGTMVPVLIGCSVAVSLNCSSDCTDVANVSTVIGTAMVFSLSVVAMVYTIGGISGCHISL</sequence>
<accession>U2L3I2</accession>
<feature type="transmembrane region" description="Helical" evidence="6">
    <location>
        <begin position="37"/>
        <end position="58"/>
    </location>
</feature>
<dbReference type="GO" id="GO:0016020">
    <property type="term" value="C:membrane"/>
    <property type="evidence" value="ECO:0007669"/>
    <property type="project" value="UniProtKB-SubCell"/>
</dbReference>
<evidence type="ECO:0000256" key="4">
    <source>
        <dbReference type="ARBA" id="ARBA00023136"/>
    </source>
</evidence>
<dbReference type="EMBL" id="AWET01000044">
    <property type="protein sequence ID" value="ERJ99067.1"/>
    <property type="molecule type" value="Genomic_DNA"/>
</dbReference>